<dbReference type="PROSITE" id="PS51257">
    <property type="entry name" value="PROKAR_LIPOPROTEIN"/>
    <property type="match status" value="1"/>
</dbReference>
<name>A0A3M4LZ22_PSECI</name>
<evidence type="ECO:0000313" key="2">
    <source>
        <dbReference type="EMBL" id="RMQ46697.1"/>
    </source>
</evidence>
<evidence type="ECO:0000256" key="1">
    <source>
        <dbReference type="SAM" id="SignalP"/>
    </source>
</evidence>
<comment type="caution">
    <text evidence="2">The sequence shown here is derived from an EMBL/GenBank/DDBJ whole genome shotgun (WGS) entry which is preliminary data.</text>
</comment>
<dbReference type="Proteomes" id="UP000277236">
    <property type="component" value="Unassembled WGS sequence"/>
</dbReference>
<proteinExistence type="predicted"/>
<dbReference type="EMBL" id="RBRE01000040">
    <property type="protein sequence ID" value="RMQ46697.1"/>
    <property type="molecule type" value="Genomic_DNA"/>
</dbReference>
<reference evidence="2 3" key="1">
    <citation type="submission" date="2018-08" db="EMBL/GenBank/DDBJ databases">
        <title>Recombination of ecologically and evolutionarily significant loci maintains genetic cohesion in the Pseudomonas syringae species complex.</title>
        <authorList>
            <person name="Dillon M."/>
            <person name="Thakur S."/>
            <person name="Almeida R.N.D."/>
            <person name="Weir B.S."/>
            <person name="Guttman D.S."/>
        </authorList>
    </citation>
    <scope>NUCLEOTIDE SEQUENCE [LARGE SCALE GENOMIC DNA]</scope>
    <source>
        <strain evidence="2 3">ICMP 3353</strain>
    </source>
</reference>
<dbReference type="RefSeq" id="WP_122315741.1">
    <property type="nucleotide sequence ID" value="NZ_RBRE01000040.1"/>
</dbReference>
<dbReference type="OrthoDB" id="6981178at2"/>
<evidence type="ECO:0000313" key="3">
    <source>
        <dbReference type="Proteomes" id="UP000277236"/>
    </source>
</evidence>
<gene>
    <name evidence="2" type="ORF">ALQ04_02112</name>
</gene>
<keyword evidence="1" id="KW-0732">Signal</keyword>
<feature type="chain" id="PRO_5018322028" description="Lipoprotein" evidence="1">
    <location>
        <begin position="23"/>
        <end position="113"/>
    </location>
</feature>
<dbReference type="AlphaFoldDB" id="A0A3M4LZ22"/>
<feature type="signal peptide" evidence="1">
    <location>
        <begin position="1"/>
        <end position="22"/>
    </location>
</feature>
<protein>
    <recommendedName>
        <fullName evidence="4">Lipoprotein</fullName>
    </recommendedName>
</protein>
<sequence length="113" mass="12414">MRFFLAPLVAVGFSLLAGCISAPNQPSLILQTSKAPDEYVQCVMPKLQEHSLAPVLSQSQRHYKIIVPSAVAADNVMEAYKAPKGGKIFLYERQLLAATPISSRFERVAHECL</sequence>
<evidence type="ECO:0008006" key="4">
    <source>
        <dbReference type="Google" id="ProtNLM"/>
    </source>
</evidence>
<organism evidence="2 3">
    <name type="scientific">Pseudomonas cichorii</name>
    <dbReference type="NCBI Taxonomy" id="36746"/>
    <lineage>
        <taxon>Bacteria</taxon>
        <taxon>Pseudomonadati</taxon>
        <taxon>Pseudomonadota</taxon>
        <taxon>Gammaproteobacteria</taxon>
        <taxon>Pseudomonadales</taxon>
        <taxon>Pseudomonadaceae</taxon>
        <taxon>Pseudomonas</taxon>
    </lineage>
</organism>
<accession>A0A3M4LZ22</accession>